<evidence type="ECO:0000256" key="3">
    <source>
        <dbReference type="ARBA" id="ARBA00022630"/>
    </source>
</evidence>
<dbReference type="PRINTS" id="PR00411">
    <property type="entry name" value="PNDRDTASEI"/>
</dbReference>
<evidence type="ECO:0000256" key="4">
    <source>
        <dbReference type="ARBA" id="ARBA00022827"/>
    </source>
</evidence>
<dbReference type="InterPro" id="IPR036188">
    <property type="entry name" value="FAD/NAD-bd_sf"/>
</dbReference>
<evidence type="ECO:0000256" key="5">
    <source>
        <dbReference type="ARBA" id="ARBA00023002"/>
    </source>
</evidence>
<feature type="domain" description="FAD/NAD(P)-binding" evidence="6">
    <location>
        <begin position="1"/>
        <end position="309"/>
    </location>
</feature>
<reference evidence="8" key="1">
    <citation type="submission" date="2020-05" db="EMBL/GenBank/DDBJ databases">
        <authorList>
            <person name="Chiriac C."/>
            <person name="Salcher M."/>
            <person name="Ghai R."/>
            <person name="Kavagutti S V."/>
        </authorList>
    </citation>
    <scope>NUCLEOTIDE SEQUENCE</scope>
</reference>
<dbReference type="GO" id="GO:0005739">
    <property type="term" value="C:mitochondrion"/>
    <property type="evidence" value="ECO:0007669"/>
    <property type="project" value="UniProtKB-ARBA"/>
</dbReference>
<dbReference type="SUPFAM" id="SSF51905">
    <property type="entry name" value="FAD/NAD(P)-binding domain"/>
    <property type="match status" value="2"/>
</dbReference>
<dbReference type="Gene3D" id="3.50.50.100">
    <property type="match status" value="1"/>
</dbReference>
<dbReference type="AlphaFoldDB" id="A0A6J6F421"/>
<dbReference type="InterPro" id="IPR051169">
    <property type="entry name" value="NADH-Q_oxidoreductase"/>
</dbReference>
<dbReference type="EMBL" id="CAEZTU010000062">
    <property type="protein sequence ID" value="CAB4581654.1"/>
    <property type="molecule type" value="Genomic_DNA"/>
</dbReference>
<dbReference type="InterPro" id="IPR054585">
    <property type="entry name" value="NDH2-like_C"/>
</dbReference>
<dbReference type="PANTHER" id="PTHR42913">
    <property type="entry name" value="APOPTOSIS-INDUCING FACTOR 1"/>
    <property type="match status" value="1"/>
</dbReference>
<comment type="cofactor">
    <cofactor evidence="1">
        <name>FAD</name>
        <dbReference type="ChEBI" id="CHEBI:57692"/>
    </cofactor>
</comment>
<evidence type="ECO:0000256" key="1">
    <source>
        <dbReference type="ARBA" id="ARBA00001974"/>
    </source>
</evidence>
<sequence>MRVVIVGAGFGGLTTAQKLSKNKDLAVTVIDKHPYQLFSPLLYQVATGGLPEDDIAYPVRAAIPGVTFRRGEVTKVSPNTKTITLSDQATIEYDQLVLATGSTGTTYGVVGVQENALQMKSIMEARLIKKQLLGMYEEVEAGHKPKEALKVVVIGAGPTGVEISGAVAELQRSMKHEFPNLYKLASVTLVEAGPRVLPMFHEKSSKHAQSELEEIGVVVKTDSAVDRMYETDVHLKNGEILSGGTFIWAAGVAAHSTWTSLGEVDRSNRIKIDENLQTSSGIFVIGDGAHLQFKGNPLPMVAPVALQMGRHVAKQIINIKNNKPLTPFKYIDKGQMATIGRRRAVVEMPAGLRLHGTLAWLTWLALHVFYLAGGRNRISVIADWMWNYIAWGVGPRRTVID</sequence>
<name>A0A6J6F421_9ZZZZ</name>
<keyword evidence="3" id="KW-0285">Flavoprotein</keyword>
<feature type="domain" description="External alternative NADH-ubiquinone oxidoreductase-like C-terminal" evidence="7">
    <location>
        <begin position="333"/>
        <end position="388"/>
    </location>
</feature>
<evidence type="ECO:0000259" key="7">
    <source>
        <dbReference type="Pfam" id="PF22366"/>
    </source>
</evidence>
<evidence type="ECO:0000313" key="8">
    <source>
        <dbReference type="EMBL" id="CAB4581654.1"/>
    </source>
</evidence>
<gene>
    <name evidence="8" type="ORF">UFOPK1740_00977</name>
</gene>
<organism evidence="8">
    <name type="scientific">freshwater metagenome</name>
    <dbReference type="NCBI Taxonomy" id="449393"/>
    <lineage>
        <taxon>unclassified sequences</taxon>
        <taxon>metagenomes</taxon>
        <taxon>ecological metagenomes</taxon>
    </lineage>
</organism>
<evidence type="ECO:0000259" key="6">
    <source>
        <dbReference type="Pfam" id="PF07992"/>
    </source>
</evidence>
<dbReference type="GO" id="GO:0019646">
    <property type="term" value="P:aerobic electron transport chain"/>
    <property type="evidence" value="ECO:0007669"/>
    <property type="project" value="TreeGrafter"/>
</dbReference>
<protein>
    <submittedName>
        <fullName evidence="8">Unannotated protein</fullName>
    </submittedName>
</protein>
<dbReference type="GO" id="GO:0003955">
    <property type="term" value="F:NAD(P)H dehydrogenase (quinone) activity"/>
    <property type="evidence" value="ECO:0007669"/>
    <property type="project" value="TreeGrafter"/>
</dbReference>
<proteinExistence type="inferred from homology"/>
<dbReference type="PANTHER" id="PTHR42913:SF3">
    <property type="entry name" value="64 KDA MITOCHONDRIAL NADH DEHYDROGENASE (EUROFUNG)"/>
    <property type="match status" value="1"/>
</dbReference>
<dbReference type="Pfam" id="PF22366">
    <property type="entry name" value="NDH2_C"/>
    <property type="match status" value="1"/>
</dbReference>
<accession>A0A6J6F421</accession>
<dbReference type="PRINTS" id="PR00368">
    <property type="entry name" value="FADPNR"/>
</dbReference>
<keyword evidence="5" id="KW-0560">Oxidoreductase</keyword>
<keyword evidence="4" id="KW-0274">FAD</keyword>
<evidence type="ECO:0000256" key="2">
    <source>
        <dbReference type="ARBA" id="ARBA00005272"/>
    </source>
</evidence>
<dbReference type="Pfam" id="PF07992">
    <property type="entry name" value="Pyr_redox_2"/>
    <property type="match status" value="1"/>
</dbReference>
<comment type="similarity">
    <text evidence="2">Belongs to the NADH dehydrogenase family.</text>
</comment>
<dbReference type="InterPro" id="IPR023753">
    <property type="entry name" value="FAD/NAD-binding_dom"/>
</dbReference>